<proteinExistence type="predicted"/>
<organism evidence="1 2">
    <name type="scientific">Albula glossodonta</name>
    <name type="common">roundjaw bonefish</name>
    <dbReference type="NCBI Taxonomy" id="121402"/>
    <lineage>
        <taxon>Eukaryota</taxon>
        <taxon>Metazoa</taxon>
        <taxon>Chordata</taxon>
        <taxon>Craniata</taxon>
        <taxon>Vertebrata</taxon>
        <taxon>Euteleostomi</taxon>
        <taxon>Actinopterygii</taxon>
        <taxon>Neopterygii</taxon>
        <taxon>Teleostei</taxon>
        <taxon>Albuliformes</taxon>
        <taxon>Albulidae</taxon>
        <taxon>Albula</taxon>
    </lineage>
</organism>
<accession>A0A8T2PD99</accession>
<evidence type="ECO:0000313" key="1">
    <source>
        <dbReference type="EMBL" id="KAG9350534.1"/>
    </source>
</evidence>
<sequence length="100" mass="11191">MPRSGCPILPLSENYNKPSHSSHFFILDRFNSGILTAMENMFVVKMAITVTLCLMMELVEVLKQGLSSSVCIKSNEGNHSCIISSEKKVNNTGFFQLLEY</sequence>
<reference evidence="1" key="1">
    <citation type="thesis" date="2021" institute="BYU ScholarsArchive" country="Provo, UT, USA">
        <title>Applications of and Algorithms for Genome Assembly and Genomic Analyses with an Emphasis on Marine Teleosts.</title>
        <authorList>
            <person name="Pickett B.D."/>
        </authorList>
    </citation>
    <scope>NUCLEOTIDE SEQUENCE</scope>
    <source>
        <strain evidence="1">HI-2016</strain>
    </source>
</reference>
<comment type="caution">
    <text evidence="1">The sequence shown here is derived from an EMBL/GenBank/DDBJ whole genome shotgun (WGS) entry which is preliminary data.</text>
</comment>
<dbReference type="AlphaFoldDB" id="A0A8T2PD99"/>
<name>A0A8T2PD99_9TELE</name>
<gene>
    <name evidence="1" type="ORF">JZ751_026900</name>
</gene>
<dbReference type="EMBL" id="JAFBMS010000008">
    <property type="protein sequence ID" value="KAG9350534.1"/>
    <property type="molecule type" value="Genomic_DNA"/>
</dbReference>
<protein>
    <submittedName>
        <fullName evidence="1">Uncharacterized protein</fullName>
    </submittedName>
</protein>
<evidence type="ECO:0000313" key="2">
    <source>
        <dbReference type="Proteomes" id="UP000824540"/>
    </source>
</evidence>
<keyword evidence="2" id="KW-1185">Reference proteome</keyword>
<dbReference type="Proteomes" id="UP000824540">
    <property type="component" value="Unassembled WGS sequence"/>
</dbReference>